<protein>
    <submittedName>
        <fullName evidence="6">23S rRNA (Uracil1939-C5)-methyltransferase</fullName>
        <ecNumber evidence="6">2.1.1.190</ecNumber>
    </submittedName>
</protein>
<feature type="binding site" evidence="4">
    <location>
        <position position="236"/>
    </location>
    <ligand>
        <name>S-adenosyl-L-methionine</name>
        <dbReference type="ChEBI" id="CHEBI:59789"/>
    </ligand>
</feature>
<evidence type="ECO:0000256" key="5">
    <source>
        <dbReference type="PROSITE-ProRule" id="PRU10015"/>
    </source>
</evidence>
<evidence type="ECO:0000256" key="3">
    <source>
        <dbReference type="ARBA" id="ARBA00022691"/>
    </source>
</evidence>
<evidence type="ECO:0000256" key="2">
    <source>
        <dbReference type="ARBA" id="ARBA00022679"/>
    </source>
</evidence>
<dbReference type="SUPFAM" id="SSF53335">
    <property type="entry name" value="S-adenosyl-L-methionine-dependent methyltransferases"/>
    <property type="match status" value="1"/>
</dbReference>
<gene>
    <name evidence="6" type="ORF">FHT01_002604</name>
</gene>
<dbReference type="RefSeq" id="WP_140047529.1">
    <property type="nucleotide sequence ID" value="NZ_BAAAEV010000001.1"/>
</dbReference>
<dbReference type="PANTHER" id="PTHR11061:SF49">
    <property type="entry name" value="23S RRNA (URACIL(1939)-C(5))-METHYLTRANSFERASE RLMD"/>
    <property type="match status" value="1"/>
</dbReference>
<organism evidence="6 7">
    <name type="scientific">Sphingomonas japonica</name>
    <dbReference type="NCBI Taxonomy" id="511662"/>
    <lineage>
        <taxon>Bacteria</taxon>
        <taxon>Pseudomonadati</taxon>
        <taxon>Pseudomonadota</taxon>
        <taxon>Alphaproteobacteria</taxon>
        <taxon>Sphingomonadales</taxon>
        <taxon>Sphingomonadaceae</taxon>
        <taxon>Sphingomonas</taxon>
    </lineage>
</organism>
<name>A0ABX0U747_9SPHN</name>
<dbReference type="Proteomes" id="UP000788153">
    <property type="component" value="Unassembled WGS sequence"/>
</dbReference>
<evidence type="ECO:0000256" key="1">
    <source>
        <dbReference type="ARBA" id="ARBA00022603"/>
    </source>
</evidence>
<dbReference type="Gene3D" id="2.40.50.1070">
    <property type="match status" value="1"/>
</dbReference>
<feature type="active site" evidence="5">
    <location>
        <position position="355"/>
    </location>
</feature>
<dbReference type="GO" id="GO:0008168">
    <property type="term" value="F:methyltransferase activity"/>
    <property type="evidence" value="ECO:0007669"/>
    <property type="project" value="UniProtKB-KW"/>
</dbReference>
<evidence type="ECO:0000256" key="4">
    <source>
        <dbReference type="PROSITE-ProRule" id="PRU01024"/>
    </source>
</evidence>
<dbReference type="PROSITE" id="PS01230">
    <property type="entry name" value="TRMA_1"/>
    <property type="match status" value="1"/>
</dbReference>
<evidence type="ECO:0000313" key="6">
    <source>
        <dbReference type="EMBL" id="NIJ25062.1"/>
    </source>
</evidence>
<dbReference type="EMBL" id="JAASQP010000001">
    <property type="protein sequence ID" value="NIJ25062.1"/>
    <property type="molecule type" value="Genomic_DNA"/>
</dbReference>
<dbReference type="InterPro" id="IPR029063">
    <property type="entry name" value="SAM-dependent_MTases_sf"/>
</dbReference>
<dbReference type="InterPro" id="IPR030390">
    <property type="entry name" value="MeTrfase_TrmA_AS"/>
</dbReference>
<keyword evidence="2 4" id="KW-0808">Transferase</keyword>
<feature type="binding site" evidence="4">
    <location>
        <position position="283"/>
    </location>
    <ligand>
        <name>S-adenosyl-L-methionine</name>
        <dbReference type="ChEBI" id="CHEBI:59789"/>
    </ligand>
</feature>
<dbReference type="EC" id="2.1.1.190" evidence="6"/>
<evidence type="ECO:0000313" key="7">
    <source>
        <dbReference type="Proteomes" id="UP000788153"/>
    </source>
</evidence>
<keyword evidence="1 4" id="KW-0489">Methyltransferase</keyword>
<keyword evidence="3 4" id="KW-0949">S-adenosyl-L-methionine</keyword>
<dbReference type="Pfam" id="PF05958">
    <property type="entry name" value="tRNA_U5-meth_tr"/>
    <property type="match status" value="1"/>
</dbReference>
<comment type="caution">
    <text evidence="6">The sequence shown here is derived from an EMBL/GenBank/DDBJ whole genome shotgun (WGS) entry which is preliminary data.</text>
</comment>
<accession>A0ABX0U747</accession>
<dbReference type="PANTHER" id="PTHR11061">
    <property type="entry name" value="RNA M5U METHYLTRANSFERASE"/>
    <property type="match status" value="1"/>
</dbReference>
<dbReference type="Gene3D" id="3.40.50.150">
    <property type="entry name" value="Vaccinia Virus protein VP39"/>
    <property type="match status" value="1"/>
</dbReference>
<sequence>MSVSEIIRVAARGEGVTADGRHIPFAAPGDQVGEDGAITAGPHRAVPPCRHFPECGGCQLQHLDDAAYADFVRDRVVGALAAQGLASDVRPAIVSPPRTRRRATLHGERAGKQVLLGFAQAASHRVIDLAECHILAPELFALVAPLRALLAATLPTGRRADVHVALCDQGVDVVIKGLSADTLASAEALTGFARRQGLARLSLDDGLGAEPRWEPDEVTVTLGGVAVPLPPGAFLQATPEGEAVLVAAVQAIVGTPRTVADLFTGLGTFGLALGPQTRVYAAEAGREAILALKGAAARAGRALFADHRDLFRRPLSAEEAGRFDAIILDPPRAGARDQAAELAKATTPRIAYVSCNPSSFARDVKTMCEGGYVLDWVQPVGQFRWSTHVELVGCLSRWTDSPRAGNTIHRAAH</sequence>
<dbReference type="InterPro" id="IPR010280">
    <property type="entry name" value="U5_MeTrfase_fam"/>
</dbReference>
<proteinExistence type="inferred from homology"/>
<dbReference type="PROSITE" id="PS51687">
    <property type="entry name" value="SAM_MT_RNA_M5U"/>
    <property type="match status" value="1"/>
</dbReference>
<feature type="binding site" evidence="4">
    <location>
        <position position="263"/>
    </location>
    <ligand>
        <name>S-adenosyl-L-methionine</name>
        <dbReference type="ChEBI" id="CHEBI:59789"/>
    </ligand>
</feature>
<comment type="similarity">
    <text evidence="4">Belongs to the class I-like SAM-binding methyltransferase superfamily. RNA M5U methyltransferase family.</text>
</comment>
<dbReference type="GO" id="GO:0032259">
    <property type="term" value="P:methylation"/>
    <property type="evidence" value="ECO:0007669"/>
    <property type="project" value="UniProtKB-KW"/>
</dbReference>
<feature type="active site" description="Nucleophile" evidence="4">
    <location>
        <position position="355"/>
    </location>
</feature>
<keyword evidence="7" id="KW-1185">Reference proteome</keyword>
<reference evidence="6 7" key="1">
    <citation type="submission" date="2020-03" db="EMBL/GenBank/DDBJ databases">
        <title>Genomic Encyclopedia of Type Strains, Phase IV (KMG-IV): sequencing the most valuable type-strain genomes for metagenomic binning, comparative biology and taxonomic classification.</title>
        <authorList>
            <person name="Goeker M."/>
        </authorList>
    </citation>
    <scope>NUCLEOTIDE SEQUENCE [LARGE SCALE GENOMIC DNA]</scope>
    <source>
        <strain evidence="6 7">DSM 22753</strain>
    </source>
</reference>
<feature type="binding site" evidence="4">
    <location>
        <position position="329"/>
    </location>
    <ligand>
        <name>S-adenosyl-L-methionine</name>
        <dbReference type="ChEBI" id="CHEBI:59789"/>
    </ligand>
</feature>